<protein>
    <submittedName>
        <fullName evidence="2">Uncharacterized protein</fullName>
    </submittedName>
</protein>
<dbReference type="Pfam" id="PF05691">
    <property type="entry name" value="Raffinose_syn"/>
    <property type="match status" value="1"/>
</dbReference>
<accession>A0ABD2YZT0</accession>
<dbReference type="PANTHER" id="PTHR31268:SF37">
    <property type="entry name" value="GALACTINOL--SUCROSE GALACTOSYLTRANSFERASE"/>
    <property type="match status" value="1"/>
</dbReference>
<reference evidence="2 3" key="1">
    <citation type="submission" date="2024-11" db="EMBL/GenBank/DDBJ databases">
        <title>A near-complete genome assembly of Cinchona calisaya.</title>
        <authorList>
            <person name="Lian D.C."/>
            <person name="Zhao X.W."/>
            <person name="Wei L."/>
        </authorList>
    </citation>
    <scope>NUCLEOTIDE SEQUENCE [LARGE SCALE GENOMIC DNA]</scope>
    <source>
        <tissue evidence="2">Nenye</tissue>
    </source>
</reference>
<keyword evidence="3" id="KW-1185">Reference proteome</keyword>
<sequence length="234" mass="25887">MAPSLSKGAPEVLAVVDDQKPLSITLEDSTFLANGHPILTEVPANIVATPSPFFSKDLTKKMVGSFVGFEANEPKSCHVVPLGKLKNIRFMSILRFKVWWTTHWIGNCGRDVEHETQMMILDKSNDGRPYVLLLPLLEGPFRASLQPGKADNVDICMESGSTKVCGSSYLSCLYMHVGDDPFKSVKDAMKVIKLHLASFKLLQEKCCNVPDPELAFKKCCKAFESGKCCFQEVL</sequence>
<proteinExistence type="predicted"/>
<dbReference type="EMBL" id="JBJUIK010000011">
    <property type="protein sequence ID" value="KAL3512780.1"/>
    <property type="molecule type" value="Genomic_DNA"/>
</dbReference>
<name>A0ABD2YZT0_9GENT</name>
<dbReference type="PANTHER" id="PTHR31268">
    <property type="match status" value="1"/>
</dbReference>
<organism evidence="2 3">
    <name type="scientific">Cinchona calisaya</name>
    <dbReference type="NCBI Taxonomy" id="153742"/>
    <lineage>
        <taxon>Eukaryota</taxon>
        <taxon>Viridiplantae</taxon>
        <taxon>Streptophyta</taxon>
        <taxon>Embryophyta</taxon>
        <taxon>Tracheophyta</taxon>
        <taxon>Spermatophyta</taxon>
        <taxon>Magnoliopsida</taxon>
        <taxon>eudicotyledons</taxon>
        <taxon>Gunneridae</taxon>
        <taxon>Pentapetalae</taxon>
        <taxon>asterids</taxon>
        <taxon>lamiids</taxon>
        <taxon>Gentianales</taxon>
        <taxon>Rubiaceae</taxon>
        <taxon>Cinchonoideae</taxon>
        <taxon>Cinchoneae</taxon>
        <taxon>Cinchona</taxon>
    </lineage>
</organism>
<evidence type="ECO:0000256" key="1">
    <source>
        <dbReference type="ARBA" id="ARBA00023277"/>
    </source>
</evidence>
<gene>
    <name evidence="2" type="ORF">ACH5RR_025497</name>
</gene>
<evidence type="ECO:0000313" key="3">
    <source>
        <dbReference type="Proteomes" id="UP001630127"/>
    </source>
</evidence>
<keyword evidence="1" id="KW-0119">Carbohydrate metabolism</keyword>
<dbReference type="InterPro" id="IPR008811">
    <property type="entry name" value="Glycosyl_hydrolases_36"/>
</dbReference>
<evidence type="ECO:0000313" key="2">
    <source>
        <dbReference type="EMBL" id="KAL3512780.1"/>
    </source>
</evidence>
<dbReference type="Proteomes" id="UP001630127">
    <property type="component" value="Unassembled WGS sequence"/>
</dbReference>
<comment type="caution">
    <text evidence="2">The sequence shown here is derived from an EMBL/GenBank/DDBJ whole genome shotgun (WGS) entry which is preliminary data.</text>
</comment>
<dbReference type="AlphaFoldDB" id="A0ABD2YZT0"/>